<dbReference type="eggNOG" id="COG1262">
    <property type="taxonomic scope" value="Bacteria"/>
</dbReference>
<evidence type="ECO:0000313" key="3">
    <source>
        <dbReference type="EMBL" id="ACF44569.1"/>
    </source>
</evidence>
<sequence length="433" mass="48025">MDDSTPQQTASRSNRDEELEKAFVSDLIEQPKQLDKLARVILTLSFVVPVLYALGLKFFSGAEGTEASTSGIWLMGLAFLSWFLSLILSLLALLSGKGKRNTAAKSSAAGTKPVNVEALYLASARSKRRRLLAASLFCFTGICFGGLTVFSAAFPGLSSMQSPANFVLIRGSEFTMGSPETEVGHESDETQHQVKVNDFYMSKYEVTVAEFRRFIAESGYRTDAEKAGDSYVWNGSEAVLTKGVNWRHGVSGKVRTKSEENHPVVHVSWNDAVEYCRWLSEKTGKWYRLPTEAEWEYACRAGSRTAFNTGGNITTAQANYDGNYPYNKNRKGQYRARTVAVESFEPNAWGLYNMHGNVWEWCDDVYSGTYYDECKAKGLVENPGGPAPETGSNRVLRGGSWNYDAEYCRSASRRGYTPGGRSNFVGFRPVFVP</sequence>
<dbReference type="PANTHER" id="PTHR23150">
    <property type="entry name" value="SULFATASE MODIFYING FACTOR 1, 2"/>
    <property type="match status" value="1"/>
</dbReference>
<dbReference type="SUPFAM" id="SSF56436">
    <property type="entry name" value="C-type lectin-like"/>
    <property type="match status" value="1"/>
</dbReference>
<organism evidence="3 4">
    <name type="scientific">Pelodictyon phaeoclathratiforme (strain DSM 5477 / BU-1)</name>
    <dbReference type="NCBI Taxonomy" id="324925"/>
    <lineage>
        <taxon>Bacteria</taxon>
        <taxon>Pseudomonadati</taxon>
        <taxon>Chlorobiota</taxon>
        <taxon>Chlorobiia</taxon>
        <taxon>Chlorobiales</taxon>
        <taxon>Chlorobiaceae</taxon>
        <taxon>Chlorobium/Pelodictyon group</taxon>
        <taxon>Pelodictyon</taxon>
    </lineage>
</organism>
<dbReference type="InterPro" id="IPR051043">
    <property type="entry name" value="Sulfatase_Mod_Factor_Kinase"/>
</dbReference>
<keyword evidence="4" id="KW-1185">Reference proteome</keyword>
<dbReference type="InterPro" id="IPR005532">
    <property type="entry name" value="SUMF_dom"/>
</dbReference>
<dbReference type="InterPro" id="IPR016187">
    <property type="entry name" value="CTDL_fold"/>
</dbReference>
<evidence type="ECO:0000259" key="2">
    <source>
        <dbReference type="Pfam" id="PF03781"/>
    </source>
</evidence>
<evidence type="ECO:0000313" key="4">
    <source>
        <dbReference type="Proteomes" id="UP000002724"/>
    </source>
</evidence>
<dbReference type="Gene3D" id="3.90.1580.10">
    <property type="entry name" value="paralog of FGE (formylglycine-generating enzyme)"/>
    <property type="match status" value="1"/>
</dbReference>
<name>B4SEP3_PELPB</name>
<proteinExistence type="predicted"/>
<dbReference type="HOGENOM" id="CLU_012431_0_2_10"/>
<keyword evidence="1" id="KW-0472">Membrane</keyword>
<reference evidence="3 4" key="1">
    <citation type="submission" date="2008-06" db="EMBL/GenBank/DDBJ databases">
        <title>Complete sequence of Pelodictyon phaeoclathratiforme BU-1.</title>
        <authorList>
            <consortium name="US DOE Joint Genome Institute"/>
            <person name="Lucas S."/>
            <person name="Copeland A."/>
            <person name="Lapidus A."/>
            <person name="Glavina del Rio T."/>
            <person name="Dalin E."/>
            <person name="Tice H."/>
            <person name="Bruce D."/>
            <person name="Goodwin L."/>
            <person name="Pitluck S."/>
            <person name="Schmutz J."/>
            <person name="Larimer F."/>
            <person name="Land M."/>
            <person name="Hauser L."/>
            <person name="Kyrpides N."/>
            <person name="Mikhailova N."/>
            <person name="Liu Z."/>
            <person name="Li T."/>
            <person name="Zhao F."/>
            <person name="Overmann J."/>
            <person name="Bryant D.A."/>
            <person name="Richardson P."/>
        </authorList>
    </citation>
    <scope>NUCLEOTIDE SEQUENCE [LARGE SCALE GENOMIC DNA]</scope>
    <source>
        <strain evidence="4">DSM 5477 / BU-1</strain>
    </source>
</reference>
<dbReference type="Proteomes" id="UP000002724">
    <property type="component" value="Chromosome"/>
</dbReference>
<feature type="transmembrane region" description="Helical" evidence="1">
    <location>
        <begin position="72"/>
        <end position="94"/>
    </location>
</feature>
<accession>B4SEP3</accession>
<feature type="domain" description="Sulfatase-modifying factor enzyme-like" evidence="2">
    <location>
        <begin position="164"/>
        <end position="430"/>
    </location>
</feature>
<dbReference type="KEGG" id="pph:Ppha_2378"/>
<feature type="transmembrane region" description="Helical" evidence="1">
    <location>
        <begin position="131"/>
        <end position="154"/>
    </location>
</feature>
<keyword evidence="1" id="KW-1133">Transmembrane helix</keyword>
<dbReference type="EMBL" id="CP001110">
    <property type="protein sequence ID" value="ACF44569.1"/>
    <property type="molecule type" value="Genomic_DNA"/>
</dbReference>
<dbReference type="AlphaFoldDB" id="B4SEP3"/>
<keyword evidence="1" id="KW-0812">Transmembrane</keyword>
<dbReference type="GO" id="GO:0120147">
    <property type="term" value="F:formylglycine-generating oxidase activity"/>
    <property type="evidence" value="ECO:0007669"/>
    <property type="project" value="TreeGrafter"/>
</dbReference>
<evidence type="ECO:0000256" key="1">
    <source>
        <dbReference type="SAM" id="Phobius"/>
    </source>
</evidence>
<dbReference type="InterPro" id="IPR042095">
    <property type="entry name" value="SUMF_sf"/>
</dbReference>
<protein>
    <recommendedName>
        <fullName evidence="2">Sulfatase-modifying factor enzyme-like domain-containing protein</fullName>
    </recommendedName>
</protein>
<dbReference type="RefSeq" id="WP_012509043.1">
    <property type="nucleotide sequence ID" value="NC_011060.1"/>
</dbReference>
<dbReference type="STRING" id="324925.Ppha_2378"/>
<dbReference type="PANTHER" id="PTHR23150:SF19">
    <property type="entry name" value="FORMYLGLYCINE-GENERATING ENZYME"/>
    <property type="match status" value="1"/>
</dbReference>
<feature type="transmembrane region" description="Helical" evidence="1">
    <location>
        <begin position="40"/>
        <end position="60"/>
    </location>
</feature>
<dbReference type="Pfam" id="PF03781">
    <property type="entry name" value="FGE-sulfatase"/>
    <property type="match status" value="1"/>
</dbReference>
<gene>
    <name evidence="3" type="ordered locus">Ppha_2378</name>
</gene>